<name>A0A919GPL3_9ACTN</name>
<evidence type="ECO:0000313" key="5">
    <source>
        <dbReference type="Proteomes" id="UP000603708"/>
    </source>
</evidence>
<dbReference type="EMBL" id="BNCD01000037">
    <property type="protein sequence ID" value="GHH88448.1"/>
    <property type="molecule type" value="Genomic_DNA"/>
</dbReference>
<dbReference type="AlphaFoldDB" id="A0A919GPL3"/>
<feature type="signal peptide" evidence="2">
    <location>
        <begin position="1"/>
        <end position="21"/>
    </location>
</feature>
<accession>A0A919GPL3</accession>
<protein>
    <recommendedName>
        <fullName evidence="3">Transposase IS701-like DDE domain-containing protein</fullName>
    </recommendedName>
</protein>
<keyword evidence="5" id="KW-1185">Reference proteome</keyword>
<feature type="chain" id="PRO_5037460548" description="Transposase IS701-like DDE domain-containing protein" evidence="2">
    <location>
        <begin position="22"/>
        <end position="563"/>
    </location>
</feature>
<feature type="domain" description="Transposase IS701-like DDE" evidence="3">
    <location>
        <begin position="97"/>
        <end position="363"/>
    </location>
</feature>
<reference evidence="4" key="2">
    <citation type="submission" date="2020-09" db="EMBL/GenBank/DDBJ databases">
        <authorList>
            <person name="Sun Q."/>
            <person name="Ohkuma M."/>
        </authorList>
    </citation>
    <scope>NUCLEOTIDE SEQUENCE</scope>
    <source>
        <strain evidence="4">JCM 5069</strain>
    </source>
</reference>
<dbReference type="Proteomes" id="UP000603708">
    <property type="component" value="Unassembled WGS sequence"/>
</dbReference>
<reference evidence="4" key="1">
    <citation type="journal article" date="2014" name="Int. J. Syst. Evol. Microbiol.">
        <title>Complete genome sequence of Corynebacterium casei LMG S-19264T (=DSM 44701T), isolated from a smear-ripened cheese.</title>
        <authorList>
            <consortium name="US DOE Joint Genome Institute (JGI-PGF)"/>
            <person name="Walter F."/>
            <person name="Albersmeier A."/>
            <person name="Kalinowski J."/>
            <person name="Ruckert C."/>
        </authorList>
    </citation>
    <scope>NUCLEOTIDE SEQUENCE</scope>
    <source>
        <strain evidence="4">JCM 5069</strain>
    </source>
</reference>
<dbReference type="InterPro" id="IPR012337">
    <property type="entry name" value="RNaseH-like_sf"/>
</dbReference>
<evidence type="ECO:0000256" key="1">
    <source>
        <dbReference type="SAM" id="MobiDB-lite"/>
    </source>
</evidence>
<dbReference type="NCBIfam" id="NF041680">
    <property type="entry name" value="transp_NF041680"/>
    <property type="match status" value="1"/>
</dbReference>
<comment type="caution">
    <text evidence="4">The sequence shown here is derived from an EMBL/GenBank/DDBJ whole genome shotgun (WGS) entry which is preliminary data.</text>
</comment>
<proteinExistence type="predicted"/>
<evidence type="ECO:0000313" key="4">
    <source>
        <dbReference type="EMBL" id="GHH88448.1"/>
    </source>
</evidence>
<dbReference type="Pfam" id="PF13546">
    <property type="entry name" value="DDE_5"/>
    <property type="match status" value="1"/>
</dbReference>
<dbReference type="SUPFAM" id="SSF53098">
    <property type="entry name" value="Ribonuclease H-like"/>
    <property type="match status" value="1"/>
</dbReference>
<organism evidence="4 5">
    <name type="scientific">Streptomyces sulfonofaciens</name>
    <dbReference type="NCBI Taxonomy" id="68272"/>
    <lineage>
        <taxon>Bacteria</taxon>
        <taxon>Bacillati</taxon>
        <taxon>Actinomycetota</taxon>
        <taxon>Actinomycetes</taxon>
        <taxon>Kitasatosporales</taxon>
        <taxon>Streptomycetaceae</taxon>
        <taxon>Streptomyces</taxon>
    </lineage>
</organism>
<gene>
    <name evidence="4" type="ORF">GCM10018793_68130</name>
</gene>
<sequence length="563" mass="60657">MLGAGAVLGAALVVRPATAWAAEDPPAVSEAELAAARALFAAGAYGRLDEILPPLLAGAGHRVRQGPAGAARAAGVWVLASQLAVKQGRTAAAGTYASLTARGDSLFELCDALLCTDGPVRTLVDLALAPEHRRGHGALYGGLNQGQINVARLRRALAGVPLPRAADGRLVLAVDVSPWLRPDANTCAGLSFCHTFGRGEGKHQMVPGWPYSVVAALETGRTSWTAVLDAIRLEPGADVAAVTTEQIREVVERLVAAGQWQPGDPEVLVVLDAGYDAPRIAHLLAGLPVEILGRLRSDRVMRRPAPSREEFFLANPKGGRLLEHGGEFVFGNPATWGAEQAVTVTDTRLYGKARAQAWDRLHPRLTHRAAWLDHEGPLPLIEGTVIRLIVEKLPSGGVNKPVWLWWSGTAATEADVDRCWQSFLRRFDIEHAFRLFKQTLGWTKPRLRSPEAADRWTWLVIAAYAQLRFARPLAADLRRPWEKPTEPNRLTPARVRRGFRNLHAKTGSPAAAPKPSNPGPGCPPGSKNRRPATRHDVGGVLATGEPYSRPAHHKAGTKPRRTG</sequence>
<dbReference type="InterPro" id="IPR038721">
    <property type="entry name" value="IS701-like_DDE_dom"/>
</dbReference>
<feature type="compositionally biased region" description="Basic residues" evidence="1">
    <location>
        <begin position="550"/>
        <end position="563"/>
    </location>
</feature>
<keyword evidence="2" id="KW-0732">Signal</keyword>
<evidence type="ECO:0000256" key="2">
    <source>
        <dbReference type="SAM" id="SignalP"/>
    </source>
</evidence>
<feature type="region of interest" description="Disordered" evidence="1">
    <location>
        <begin position="505"/>
        <end position="563"/>
    </location>
</feature>
<evidence type="ECO:0000259" key="3">
    <source>
        <dbReference type="Pfam" id="PF13546"/>
    </source>
</evidence>